<dbReference type="InterPro" id="IPR011344">
    <property type="entry name" value="ssDNA-bd"/>
</dbReference>
<dbReference type="NCBIfam" id="TIGR00621">
    <property type="entry name" value="ssb"/>
    <property type="match status" value="1"/>
</dbReference>
<evidence type="ECO:0000256" key="1">
    <source>
        <dbReference type="ARBA" id="ARBA00023125"/>
    </source>
</evidence>
<dbReference type="CDD" id="cd04496">
    <property type="entry name" value="SSB_OBF"/>
    <property type="match status" value="1"/>
</dbReference>
<evidence type="ECO:0000313" key="5">
    <source>
        <dbReference type="EMBL" id="HHH14144.1"/>
    </source>
</evidence>
<dbReference type="Gene3D" id="2.40.50.140">
    <property type="entry name" value="Nucleic acid-binding proteins"/>
    <property type="match status" value="1"/>
</dbReference>
<comment type="subunit">
    <text evidence="2">Homotetramer.</text>
</comment>
<dbReference type="PANTHER" id="PTHR10302">
    <property type="entry name" value="SINGLE-STRANDED DNA-BINDING PROTEIN"/>
    <property type="match status" value="1"/>
</dbReference>
<dbReference type="SUPFAM" id="SSF50249">
    <property type="entry name" value="Nucleic acid-binding proteins"/>
    <property type="match status" value="1"/>
</dbReference>
<reference evidence="5" key="1">
    <citation type="journal article" date="2020" name="mSystems">
        <title>Genome- and Community-Level Interaction Insights into Carbon Utilization and Element Cycling Functions of Hydrothermarchaeota in Hydrothermal Sediment.</title>
        <authorList>
            <person name="Zhou Z."/>
            <person name="Liu Y."/>
            <person name="Xu W."/>
            <person name="Pan J."/>
            <person name="Luo Z.H."/>
            <person name="Li M."/>
        </authorList>
    </citation>
    <scope>NUCLEOTIDE SEQUENCE [LARGE SCALE GENOMIC DNA]</scope>
    <source>
        <strain evidence="5">HyVt-517</strain>
    </source>
</reference>
<dbReference type="EMBL" id="DRNS01000027">
    <property type="protein sequence ID" value="HHH14144.1"/>
    <property type="molecule type" value="Genomic_DNA"/>
</dbReference>
<feature type="compositionally biased region" description="Acidic residues" evidence="4">
    <location>
        <begin position="172"/>
        <end position="183"/>
    </location>
</feature>
<sequence>MSARSLNRAELIGNLTADPVMRTTGNGTMVATFSIATNRSFTDSSGTAQQVADFHNVVAFGKLAEICQNLLKIGSKVYVSGRLQTRKWEDQNGVTRYRTEIVAEEMILLGNGKPMSDNFDDSQSVSPEDVPSDVVTADDFVGSTEGNEEKPKEDSSKKPKKGKKEDSKKEESEEEVDLDDVPF</sequence>
<organism evidence="5">
    <name type="scientific">candidate division WWE3 bacterium</name>
    <dbReference type="NCBI Taxonomy" id="2053526"/>
    <lineage>
        <taxon>Bacteria</taxon>
        <taxon>Katanobacteria</taxon>
    </lineage>
</organism>
<dbReference type="PANTHER" id="PTHR10302:SF27">
    <property type="entry name" value="SINGLE-STRANDED DNA-BINDING PROTEIN"/>
    <property type="match status" value="1"/>
</dbReference>
<dbReference type="GO" id="GO:0009295">
    <property type="term" value="C:nucleoid"/>
    <property type="evidence" value="ECO:0007669"/>
    <property type="project" value="TreeGrafter"/>
</dbReference>
<evidence type="ECO:0000256" key="3">
    <source>
        <dbReference type="PIRNR" id="PIRNR002070"/>
    </source>
</evidence>
<accession>A0A7V5J0X1</accession>
<dbReference type="InterPro" id="IPR000424">
    <property type="entry name" value="Primosome_PriB/ssb"/>
</dbReference>
<comment type="caution">
    <text evidence="5">The sequence shown here is derived from an EMBL/GenBank/DDBJ whole genome shotgun (WGS) entry which is preliminary data.</text>
</comment>
<dbReference type="AlphaFoldDB" id="A0A7V5J0X1"/>
<feature type="compositionally biased region" description="Basic and acidic residues" evidence="4">
    <location>
        <begin position="147"/>
        <end position="171"/>
    </location>
</feature>
<feature type="region of interest" description="Disordered" evidence="4">
    <location>
        <begin position="113"/>
        <end position="183"/>
    </location>
</feature>
<name>A0A7V5J0X1_UNCKA</name>
<dbReference type="GO" id="GO:0003697">
    <property type="term" value="F:single-stranded DNA binding"/>
    <property type="evidence" value="ECO:0007669"/>
    <property type="project" value="UniProtKB-UniRule"/>
</dbReference>
<feature type="compositionally biased region" description="Low complexity" evidence="4">
    <location>
        <begin position="121"/>
        <end position="135"/>
    </location>
</feature>
<evidence type="ECO:0000256" key="4">
    <source>
        <dbReference type="SAM" id="MobiDB-lite"/>
    </source>
</evidence>
<dbReference type="Proteomes" id="UP000886106">
    <property type="component" value="Unassembled WGS sequence"/>
</dbReference>
<protein>
    <recommendedName>
        <fullName evidence="2 3">Single-stranded DNA-binding protein</fullName>
        <shortName evidence="2">SSB</shortName>
    </recommendedName>
</protein>
<dbReference type="HAMAP" id="MF_00984">
    <property type="entry name" value="SSB"/>
    <property type="match status" value="1"/>
</dbReference>
<gene>
    <name evidence="5" type="primary">ssb</name>
    <name evidence="5" type="ORF">ENJ78_00365</name>
</gene>
<dbReference type="PIRSF" id="PIRSF002070">
    <property type="entry name" value="SSB"/>
    <property type="match status" value="1"/>
</dbReference>
<dbReference type="InterPro" id="IPR012340">
    <property type="entry name" value="NA-bd_OB-fold"/>
</dbReference>
<dbReference type="PROSITE" id="PS50935">
    <property type="entry name" value="SSB"/>
    <property type="match status" value="1"/>
</dbReference>
<evidence type="ECO:0000256" key="2">
    <source>
        <dbReference type="HAMAP-Rule" id="MF_00984"/>
    </source>
</evidence>
<dbReference type="Pfam" id="PF00436">
    <property type="entry name" value="SSB"/>
    <property type="match status" value="1"/>
</dbReference>
<dbReference type="GO" id="GO:0006260">
    <property type="term" value="P:DNA replication"/>
    <property type="evidence" value="ECO:0007669"/>
    <property type="project" value="InterPro"/>
</dbReference>
<comment type="caution">
    <text evidence="2">Lacks conserved residue(s) required for the propagation of feature annotation.</text>
</comment>
<keyword evidence="1 2" id="KW-0238">DNA-binding</keyword>
<proteinExistence type="inferred from homology"/>